<evidence type="ECO:0000259" key="1">
    <source>
        <dbReference type="SMART" id="SM01321"/>
    </source>
</evidence>
<dbReference type="GO" id="GO:0004803">
    <property type="term" value="F:transposase activity"/>
    <property type="evidence" value="ECO:0007669"/>
    <property type="project" value="InterPro"/>
</dbReference>
<dbReference type="SUPFAM" id="SSF143422">
    <property type="entry name" value="Transposase IS200-like"/>
    <property type="match status" value="1"/>
</dbReference>
<dbReference type="PANTHER" id="PTHR34322">
    <property type="entry name" value="TRANSPOSASE, Y1_TNP DOMAIN-CONTAINING"/>
    <property type="match status" value="1"/>
</dbReference>
<accession>A0A2H0BWN2</accession>
<sequence length="230" mass="27058">MPSKNRVKQYVTDSIYHCYNRGVEKRIIFLEKVDYLVFLSYLKEYLSPIDKRGIQNQLSDLNIDYKKREKLVRQLEIKNYADRVSLLAYCLMPNHFHLLLYQTDGKAIQEFMQSLMTRFTMYINKKYNRVGPLFQGVYKGVLVISDEQLVHLSYYIHAQAILNSKGQTLRVQKPSSLPNYLGQINQLWVKPERILSWFDQGSSGDMYSSYQEFMSLPTNKVALISELLLE</sequence>
<dbReference type="Proteomes" id="UP000231246">
    <property type="component" value="Unassembled WGS sequence"/>
</dbReference>
<dbReference type="PANTHER" id="PTHR34322:SF2">
    <property type="entry name" value="TRANSPOSASE IS200-LIKE DOMAIN-CONTAINING PROTEIN"/>
    <property type="match status" value="1"/>
</dbReference>
<protein>
    <recommendedName>
        <fullName evidence="1">Transposase IS200-like domain-containing protein</fullName>
    </recommendedName>
</protein>
<dbReference type="GO" id="GO:0003677">
    <property type="term" value="F:DNA binding"/>
    <property type="evidence" value="ECO:0007669"/>
    <property type="project" value="InterPro"/>
</dbReference>
<dbReference type="AlphaFoldDB" id="A0A2H0BWN2"/>
<evidence type="ECO:0000313" key="2">
    <source>
        <dbReference type="EMBL" id="PIP62087.1"/>
    </source>
</evidence>
<dbReference type="InterPro" id="IPR002686">
    <property type="entry name" value="Transposase_17"/>
</dbReference>
<evidence type="ECO:0000313" key="3">
    <source>
        <dbReference type="Proteomes" id="UP000231246"/>
    </source>
</evidence>
<organism evidence="2 3">
    <name type="scientific">Candidatus Roizmanbacteria bacterium CG22_combo_CG10-13_8_21_14_all_38_20</name>
    <dbReference type="NCBI Taxonomy" id="1974862"/>
    <lineage>
        <taxon>Bacteria</taxon>
        <taxon>Candidatus Roizmaniibacteriota</taxon>
    </lineage>
</organism>
<gene>
    <name evidence="2" type="ORF">COW99_00170</name>
</gene>
<dbReference type="InterPro" id="IPR036515">
    <property type="entry name" value="Transposase_17_sf"/>
</dbReference>
<reference evidence="2 3" key="1">
    <citation type="submission" date="2017-09" db="EMBL/GenBank/DDBJ databases">
        <title>Depth-based differentiation of microbial function through sediment-hosted aquifers and enrichment of novel symbionts in the deep terrestrial subsurface.</title>
        <authorList>
            <person name="Probst A.J."/>
            <person name="Ladd B."/>
            <person name="Jarett J.K."/>
            <person name="Geller-Mcgrath D.E."/>
            <person name="Sieber C.M."/>
            <person name="Emerson J.B."/>
            <person name="Anantharaman K."/>
            <person name="Thomas B.C."/>
            <person name="Malmstrom R."/>
            <person name="Stieglmeier M."/>
            <person name="Klingl A."/>
            <person name="Woyke T."/>
            <person name="Ryan C.M."/>
            <person name="Banfield J.F."/>
        </authorList>
    </citation>
    <scope>NUCLEOTIDE SEQUENCE [LARGE SCALE GENOMIC DNA]</scope>
    <source>
        <strain evidence="2">CG22_combo_CG10-13_8_21_14_all_38_20</strain>
    </source>
</reference>
<feature type="domain" description="Transposase IS200-like" evidence="1">
    <location>
        <begin position="11"/>
        <end position="159"/>
    </location>
</feature>
<name>A0A2H0BWN2_9BACT</name>
<dbReference type="SMART" id="SM01321">
    <property type="entry name" value="Y1_Tnp"/>
    <property type="match status" value="1"/>
</dbReference>
<dbReference type="EMBL" id="PCTA01000003">
    <property type="protein sequence ID" value="PIP62087.1"/>
    <property type="molecule type" value="Genomic_DNA"/>
</dbReference>
<dbReference type="GO" id="GO:0006313">
    <property type="term" value="P:DNA transposition"/>
    <property type="evidence" value="ECO:0007669"/>
    <property type="project" value="InterPro"/>
</dbReference>
<proteinExistence type="predicted"/>
<dbReference type="Pfam" id="PF01797">
    <property type="entry name" value="Y1_Tnp"/>
    <property type="match status" value="1"/>
</dbReference>
<dbReference type="Gene3D" id="3.30.70.1290">
    <property type="entry name" value="Transposase IS200-like"/>
    <property type="match status" value="1"/>
</dbReference>
<comment type="caution">
    <text evidence="2">The sequence shown here is derived from an EMBL/GenBank/DDBJ whole genome shotgun (WGS) entry which is preliminary data.</text>
</comment>